<keyword evidence="3" id="KW-1185">Reference proteome</keyword>
<dbReference type="Proteomes" id="UP001595878">
    <property type="component" value="Unassembled WGS sequence"/>
</dbReference>
<keyword evidence="1" id="KW-0812">Transmembrane</keyword>
<reference evidence="3" key="1">
    <citation type="journal article" date="2019" name="Int. J. Syst. Evol. Microbiol.">
        <title>The Global Catalogue of Microorganisms (GCM) 10K type strain sequencing project: providing services to taxonomists for standard genome sequencing and annotation.</title>
        <authorList>
            <consortium name="The Broad Institute Genomics Platform"/>
            <consortium name="The Broad Institute Genome Sequencing Center for Infectious Disease"/>
            <person name="Wu L."/>
            <person name="Ma J."/>
        </authorList>
    </citation>
    <scope>NUCLEOTIDE SEQUENCE [LARGE SCALE GENOMIC DNA]</scope>
    <source>
        <strain evidence="3">CGMCC 4.7427</strain>
    </source>
</reference>
<feature type="transmembrane region" description="Helical" evidence="1">
    <location>
        <begin position="131"/>
        <end position="148"/>
    </location>
</feature>
<evidence type="ECO:0000313" key="2">
    <source>
        <dbReference type="EMBL" id="MFC4691082.1"/>
    </source>
</evidence>
<dbReference type="RefSeq" id="WP_380034559.1">
    <property type="nucleotide sequence ID" value="NZ_JBHSHB010000023.1"/>
</dbReference>
<evidence type="ECO:0000313" key="3">
    <source>
        <dbReference type="Proteomes" id="UP001595878"/>
    </source>
</evidence>
<accession>A0ABV9LC39</accession>
<organism evidence="2 3">
    <name type="scientific">Dokdonia genika</name>
    <dbReference type="NCBI Taxonomy" id="308113"/>
    <lineage>
        <taxon>Bacteria</taxon>
        <taxon>Pseudomonadati</taxon>
        <taxon>Bacteroidota</taxon>
        <taxon>Flavobacteriia</taxon>
        <taxon>Flavobacteriales</taxon>
        <taxon>Flavobacteriaceae</taxon>
        <taxon>Dokdonia</taxon>
    </lineage>
</organism>
<feature type="transmembrane region" description="Helical" evidence="1">
    <location>
        <begin position="89"/>
        <end position="111"/>
    </location>
</feature>
<evidence type="ECO:0000256" key="1">
    <source>
        <dbReference type="SAM" id="Phobius"/>
    </source>
</evidence>
<feature type="transmembrane region" description="Helical" evidence="1">
    <location>
        <begin position="154"/>
        <end position="171"/>
    </location>
</feature>
<feature type="transmembrane region" description="Helical" evidence="1">
    <location>
        <begin position="183"/>
        <end position="199"/>
    </location>
</feature>
<protein>
    <recommendedName>
        <fullName evidence="4">Beta-carotene 15,15'-monooxygenase</fullName>
    </recommendedName>
</protein>
<keyword evidence="1" id="KW-1133">Transmembrane helix</keyword>
<proteinExistence type="predicted"/>
<keyword evidence="1" id="KW-0472">Membrane</keyword>
<sequence length="229" mass="25182">MESSKYLEDIASIKTMMSKSSRFMSLSGLSGILAGLYALIGAYIAYRLLAFNTVPAYILEKSRDNTTVNLQYGLENPLNIFSYGYSNTLAGQLIITGLIVLIMALVTGGFLTLKKARKNNERLWDSSSKRLLINFAVPLITGGIFSIVLIQYGIVGLIAPATLIFYGLALINASKYTLGDIKYLGLANVIIGLVATQFIGYGLYFWALGFGIFHIIYGTIMYRKYDKGN</sequence>
<feature type="transmembrane region" description="Helical" evidence="1">
    <location>
        <begin position="23"/>
        <end position="46"/>
    </location>
</feature>
<comment type="caution">
    <text evidence="2">The sequence shown here is derived from an EMBL/GenBank/DDBJ whole genome shotgun (WGS) entry which is preliminary data.</text>
</comment>
<evidence type="ECO:0008006" key="4">
    <source>
        <dbReference type="Google" id="ProtNLM"/>
    </source>
</evidence>
<feature type="transmembrane region" description="Helical" evidence="1">
    <location>
        <begin position="205"/>
        <end position="222"/>
    </location>
</feature>
<dbReference type="EMBL" id="JBHSHB010000023">
    <property type="protein sequence ID" value="MFC4691082.1"/>
    <property type="molecule type" value="Genomic_DNA"/>
</dbReference>
<gene>
    <name evidence="2" type="ORF">ACFO5T_11625</name>
</gene>
<name>A0ABV9LC39_9FLAO</name>